<dbReference type="SUPFAM" id="SSF51735">
    <property type="entry name" value="NAD(P)-binding Rossmann-fold domains"/>
    <property type="match status" value="1"/>
</dbReference>
<organism evidence="5 6">
    <name type="scientific">Asticcacaulis endophyticus</name>
    <dbReference type="NCBI Taxonomy" id="1395890"/>
    <lineage>
        <taxon>Bacteria</taxon>
        <taxon>Pseudomonadati</taxon>
        <taxon>Pseudomonadota</taxon>
        <taxon>Alphaproteobacteria</taxon>
        <taxon>Caulobacterales</taxon>
        <taxon>Caulobacteraceae</taxon>
        <taxon>Asticcacaulis</taxon>
    </lineage>
</organism>
<dbReference type="GO" id="GO:0000166">
    <property type="term" value="F:nucleotide binding"/>
    <property type="evidence" value="ECO:0007669"/>
    <property type="project" value="InterPro"/>
</dbReference>
<dbReference type="SUPFAM" id="SSF55347">
    <property type="entry name" value="Glyceraldehyde-3-phosphate dehydrogenase-like, C-terminal domain"/>
    <property type="match status" value="1"/>
</dbReference>
<evidence type="ECO:0000256" key="1">
    <source>
        <dbReference type="ARBA" id="ARBA00010928"/>
    </source>
</evidence>
<comment type="similarity">
    <text evidence="1">Belongs to the Gfo/Idh/MocA family.</text>
</comment>
<dbReference type="Proteomes" id="UP000662572">
    <property type="component" value="Unassembled WGS sequence"/>
</dbReference>
<dbReference type="GO" id="GO:0016491">
    <property type="term" value="F:oxidoreductase activity"/>
    <property type="evidence" value="ECO:0007669"/>
    <property type="project" value="UniProtKB-KW"/>
</dbReference>
<evidence type="ECO:0000256" key="2">
    <source>
        <dbReference type="ARBA" id="ARBA00023002"/>
    </source>
</evidence>
<accession>A0A918QFE4</accession>
<gene>
    <name evidence="5" type="primary">ydgJ</name>
    <name evidence="5" type="ORF">GCM10011273_30340</name>
</gene>
<feature type="domain" description="Gfo/Idh/MocA-like oxidoreductase C-terminal" evidence="4">
    <location>
        <begin position="135"/>
        <end position="347"/>
    </location>
</feature>
<keyword evidence="2" id="KW-0560">Oxidoreductase</keyword>
<evidence type="ECO:0000259" key="4">
    <source>
        <dbReference type="Pfam" id="PF02894"/>
    </source>
</evidence>
<evidence type="ECO:0000259" key="3">
    <source>
        <dbReference type="Pfam" id="PF01408"/>
    </source>
</evidence>
<dbReference type="InterPro" id="IPR000683">
    <property type="entry name" value="Gfo/Idh/MocA-like_OxRdtase_N"/>
</dbReference>
<feature type="domain" description="Gfo/Idh/MocA-like oxidoreductase N-terminal" evidence="3">
    <location>
        <begin position="6"/>
        <end position="122"/>
    </location>
</feature>
<dbReference type="InterPro" id="IPR004104">
    <property type="entry name" value="Gfo/Idh/MocA-like_OxRdtase_C"/>
</dbReference>
<proteinExistence type="inferred from homology"/>
<keyword evidence="6" id="KW-1185">Reference proteome</keyword>
<reference evidence="5" key="1">
    <citation type="journal article" date="2014" name="Int. J. Syst. Evol. Microbiol.">
        <title>Complete genome sequence of Corynebacterium casei LMG S-19264T (=DSM 44701T), isolated from a smear-ripened cheese.</title>
        <authorList>
            <consortium name="US DOE Joint Genome Institute (JGI-PGF)"/>
            <person name="Walter F."/>
            <person name="Albersmeier A."/>
            <person name="Kalinowski J."/>
            <person name="Ruckert C."/>
        </authorList>
    </citation>
    <scope>NUCLEOTIDE SEQUENCE</scope>
    <source>
        <strain evidence="5">KCTC 32296</strain>
    </source>
</reference>
<comment type="caution">
    <text evidence="5">The sequence shown here is derived from an EMBL/GenBank/DDBJ whole genome shotgun (WGS) entry which is preliminary data.</text>
</comment>
<protein>
    <submittedName>
        <fullName evidence="5">Oxidoreductase</fullName>
    </submittedName>
</protein>
<evidence type="ECO:0000313" key="5">
    <source>
        <dbReference type="EMBL" id="GGZ41624.1"/>
    </source>
</evidence>
<dbReference type="RefSeq" id="WP_189488119.1">
    <property type="nucleotide sequence ID" value="NZ_BMZB01000005.1"/>
</dbReference>
<dbReference type="NCBIfam" id="NF008607">
    <property type="entry name" value="PRK11579.1"/>
    <property type="match status" value="1"/>
</dbReference>
<dbReference type="Pfam" id="PF02894">
    <property type="entry name" value="GFO_IDH_MocA_C"/>
    <property type="match status" value="1"/>
</dbReference>
<dbReference type="EMBL" id="BMZB01000005">
    <property type="protein sequence ID" value="GGZ41624.1"/>
    <property type="molecule type" value="Genomic_DNA"/>
</dbReference>
<dbReference type="Gene3D" id="3.30.360.10">
    <property type="entry name" value="Dihydrodipicolinate Reductase, domain 2"/>
    <property type="match status" value="1"/>
</dbReference>
<name>A0A918QFE4_9CAUL</name>
<dbReference type="Pfam" id="PF01408">
    <property type="entry name" value="GFO_IDH_MocA"/>
    <property type="match status" value="1"/>
</dbReference>
<evidence type="ECO:0000313" key="6">
    <source>
        <dbReference type="Proteomes" id="UP000662572"/>
    </source>
</evidence>
<dbReference type="InterPro" id="IPR036291">
    <property type="entry name" value="NAD(P)-bd_dom_sf"/>
</dbReference>
<sequence length="347" mass="38063">MVSNVNAAIVGFGNAGRIFHTPLIRAASGLNLHTIVSSRPADVLAAVPGVRVVPDLETALSDPEIDLVVIATPNAMHAPQALAALRAGKHVVVDKPFCLNLDEAESLMVEAKSSGRLLSVFHNRRWDADFLTVQRLITDDKLGEITRLVSRFDRFRPKLRDRWREQDVPGAGLWFDLGPHLVDQMLCLFGKPVSLMADMARQRDGSVVDDYFNVTLKYERLRVTVSASVLTPAAGPRFEVHGTKGTFVKYGLDPQEDALKAGGDPTDPSFGIDGHEGSYWPVIIDDHVGMNESVMSERGRHLSFYEAIAAALMDDAPNPVLPEEAYEVMRILELGQLSAHEGTEVHL</sequence>
<dbReference type="AlphaFoldDB" id="A0A918QFE4"/>
<reference evidence="5" key="2">
    <citation type="submission" date="2020-09" db="EMBL/GenBank/DDBJ databases">
        <authorList>
            <person name="Sun Q."/>
            <person name="Kim S."/>
        </authorList>
    </citation>
    <scope>NUCLEOTIDE SEQUENCE</scope>
    <source>
        <strain evidence="5">KCTC 32296</strain>
    </source>
</reference>
<dbReference type="InterPro" id="IPR051317">
    <property type="entry name" value="Gfo/Idh/MocA_oxidoreduct"/>
</dbReference>
<dbReference type="Gene3D" id="3.40.50.720">
    <property type="entry name" value="NAD(P)-binding Rossmann-like Domain"/>
    <property type="match status" value="1"/>
</dbReference>
<dbReference type="PANTHER" id="PTHR43708">
    <property type="entry name" value="CONSERVED EXPRESSED OXIDOREDUCTASE (EUROFUNG)"/>
    <property type="match status" value="1"/>
</dbReference>
<dbReference type="PANTHER" id="PTHR43708:SF5">
    <property type="entry name" value="CONSERVED EXPRESSED OXIDOREDUCTASE (EUROFUNG)-RELATED"/>
    <property type="match status" value="1"/>
</dbReference>